<dbReference type="InterPro" id="IPR051679">
    <property type="entry name" value="DASS-Related_Transporters"/>
</dbReference>
<feature type="transmembrane region" description="Helical" evidence="6">
    <location>
        <begin position="435"/>
        <end position="456"/>
    </location>
</feature>
<evidence type="ECO:0000313" key="7">
    <source>
        <dbReference type="EMBL" id="MFC0179800.1"/>
    </source>
</evidence>
<feature type="transmembrane region" description="Helical" evidence="6">
    <location>
        <begin position="375"/>
        <end position="397"/>
    </location>
</feature>
<feature type="transmembrane region" description="Helical" evidence="6">
    <location>
        <begin position="124"/>
        <end position="142"/>
    </location>
</feature>
<dbReference type="PANTHER" id="PTHR43652">
    <property type="entry name" value="BASIC AMINO ACID ANTIPORTER YFCC-RELATED"/>
    <property type="match status" value="1"/>
</dbReference>
<dbReference type="InterPro" id="IPR018385">
    <property type="entry name" value="C4_dicarb_anaerob_car-like"/>
</dbReference>
<dbReference type="RefSeq" id="WP_385876906.1">
    <property type="nucleotide sequence ID" value="NZ_JBHLXE010000076.1"/>
</dbReference>
<evidence type="ECO:0000256" key="5">
    <source>
        <dbReference type="ARBA" id="ARBA00023136"/>
    </source>
</evidence>
<sequence length="458" mass="49432">MQQTQENSKTVWYKKIPDPMALIFFISVLVYLMHFFIPAGMFERVVESGKTKVVPNSFRLIEDSASLHVFDIFVAIPAGLIKAGPYLFIVFIAGGLFHILQKTGALENAIGVWIHRMGLNKSNIIITICTFIYGFFGIAVGYENNIALVPIAVLIASAIGRSNLIGAMIAVGGIGVGFALSPISPYTVGVAQTIGELPLFSGAPFRFIHVFSALGLLSFYICRLAKKEEFRMQNSGLSKNLSQYSLSLKDILTLASFVLGMGVMLYGVFVHKWYINQIAAVFIIIAIVIGVINGLGANKIVEQMIEGASGVTAGALVIGLAASIDVLLNKAQMIDTIVYYLSSHIQNVPVSIAAIAASVIQGIINLFIPSGSAQALVTMPILIPVADLIGMSRQLMISAFQIGDGLTNLIIPTSGGTLAMIALAKVSYTKWLKHIFPFMVMVYVLSWGFLLVGYYIGF</sequence>
<evidence type="ECO:0000256" key="1">
    <source>
        <dbReference type="ARBA" id="ARBA00004651"/>
    </source>
</evidence>
<evidence type="ECO:0000256" key="2">
    <source>
        <dbReference type="ARBA" id="ARBA00022475"/>
    </source>
</evidence>
<keyword evidence="4 6" id="KW-1133">Transmembrane helix</keyword>
<keyword evidence="3 6" id="KW-0812">Transmembrane</keyword>
<gene>
    <name evidence="7" type="ORF">ACFFIT_06830</name>
</gene>
<accession>A0ABV6CCE3</accession>
<feature type="transmembrane region" description="Helical" evidence="6">
    <location>
        <begin position="348"/>
        <end position="368"/>
    </location>
</feature>
<evidence type="ECO:0000256" key="4">
    <source>
        <dbReference type="ARBA" id="ARBA00022989"/>
    </source>
</evidence>
<feature type="transmembrane region" description="Helical" evidence="6">
    <location>
        <begin position="246"/>
        <end position="268"/>
    </location>
</feature>
<dbReference type="PANTHER" id="PTHR43652:SF2">
    <property type="entry name" value="BASIC AMINO ACID ANTIPORTER YFCC-RELATED"/>
    <property type="match status" value="1"/>
</dbReference>
<feature type="transmembrane region" description="Helical" evidence="6">
    <location>
        <begin position="86"/>
        <end position="104"/>
    </location>
</feature>
<dbReference type="Proteomes" id="UP001589758">
    <property type="component" value="Unassembled WGS sequence"/>
</dbReference>
<keyword evidence="2" id="KW-1003">Cell membrane</keyword>
<keyword evidence="5 6" id="KW-0472">Membrane</keyword>
<feature type="transmembrane region" description="Helical" evidence="6">
    <location>
        <begin position="20"/>
        <end position="42"/>
    </location>
</feature>
<evidence type="ECO:0000313" key="8">
    <source>
        <dbReference type="Proteomes" id="UP001589758"/>
    </source>
</evidence>
<feature type="transmembrane region" description="Helical" evidence="6">
    <location>
        <begin position="274"/>
        <end position="295"/>
    </location>
</feature>
<evidence type="ECO:0000256" key="3">
    <source>
        <dbReference type="ARBA" id="ARBA00022692"/>
    </source>
</evidence>
<comment type="subcellular location">
    <subcellularLocation>
        <location evidence="1">Cell membrane</location>
        <topology evidence="1">Multi-pass membrane protein</topology>
    </subcellularLocation>
</comment>
<feature type="transmembrane region" description="Helical" evidence="6">
    <location>
        <begin position="163"/>
        <end position="183"/>
    </location>
</feature>
<proteinExistence type="predicted"/>
<organism evidence="7 8">
    <name type="scientific">Thorsellia kenyensis</name>
    <dbReference type="NCBI Taxonomy" id="1549888"/>
    <lineage>
        <taxon>Bacteria</taxon>
        <taxon>Pseudomonadati</taxon>
        <taxon>Pseudomonadota</taxon>
        <taxon>Gammaproteobacteria</taxon>
        <taxon>Enterobacterales</taxon>
        <taxon>Thorselliaceae</taxon>
        <taxon>Thorsellia</taxon>
    </lineage>
</organism>
<keyword evidence="8" id="KW-1185">Reference proteome</keyword>
<name>A0ABV6CCE3_9GAMM</name>
<dbReference type="EMBL" id="JBHLXE010000076">
    <property type="protein sequence ID" value="MFC0179800.1"/>
    <property type="molecule type" value="Genomic_DNA"/>
</dbReference>
<protein>
    <submittedName>
        <fullName evidence="7">YfcC family protein</fullName>
    </submittedName>
</protein>
<feature type="transmembrane region" description="Helical" evidence="6">
    <location>
        <begin position="203"/>
        <end position="225"/>
    </location>
</feature>
<dbReference type="Pfam" id="PF03606">
    <property type="entry name" value="DcuC"/>
    <property type="match status" value="1"/>
</dbReference>
<evidence type="ECO:0000256" key="6">
    <source>
        <dbReference type="SAM" id="Phobius"/>
    </source>
</evidence>
<reference evidence="7 8" key="1">
    <citation type="submission" date="2024-09" db="EMBL/GenBank/DDBJ databases">
        <authorList>
            <person name="Sun Q."/>
            <person name="Mori K."/>
        </authorList>
    </citation>
    <scope>NUCLEOTIDE SEQUENCE [LARGE SCALE GENOMIC DNA]</scope>
    <source>
        <strain evidence="7 8">CCM 8545</strain>
    </source>
</reference>
<feature type="transmembrane region" description="Helical" evidence="6">
    <location>
        <begin position="307"/>
        <end position="328"/>
    </location>
</feature>
<comment type="caution">
    <text evidence="7">The sequence shown here is derived from an EMBL/GenBank/DDBJ whole genome shotgun (WGS) entry which is preliminary data.</text>
</comment>